<organism evidence="1 2">
    <name type="scientific">Phytophthora megakarya</name>
    <dbReference type="NCBI Taxonomy" id="4795"/>
    <lineage>
        <taxon>Eukaryota</taxon>
        <taxon>Sar</taxon>
        <taxon>Stramenopiles</taxon>
        <taxon>Oomycota</taxon>
        <taxon>Peronosporomycetes</taxon>
        <taxon>Peronosporales</taxon>
        <taxon>Peronosporaceae</taxon>
        <taxon>Phytophthora</taxon>
    </lineage>
</organism>
<proteinExistence type="predicted"/>
<evidence type="ECO:0000313" key="1">
    <source>
        <dbReference type="EMBL" id="OWZ21676.1"/>
    </source>
</evidence>
<dbReference type="OrthoDB" id="108131at2759"/>
<sequence length="57" mass="6443">MTRTRQSDNAAFNTIVSSARVVNENCIGTLKNRRSSLYGVRTQIKKKEDFGEVDSHI</sequence>
<name>A0A225WVN4_9STRA</name>
<dbReference type="Proteomes" id="UP000198211">
    <property type="component" value="Unassembled WGS sequence"/>
</dbReference>
<gene>
    <name evidence="1" type="ORF">PHMEG_0003736</name>
</gene>
<reference evidence="2" key="1">
    <citation type="submission" date="2017-03" db="EMBL/GenBank/DDBJ databases">
        <title>Phytopthora megakarya and P. palmivora, two closely related causual agents of cacao black pod achieved similar genome size and gene model numbers by different mechanisms.</title>
        <authorList>
            <person name="Ali S."/>
            <person name="Shao J."/>
            <person name="Larry D.J."/>
            <person name="Kronmiller B."/>
            <person name="Shen D."/>
            <person name="Strem M.D."/>
            <person name="Melnick R.L."/>
            <person name="Guiltinan M.J."/>
            <person name="Tyler B.M."/>
            <person name="Meinhardt L.W."/>
            <person name="Bailey B.A."/>
        </authorList>
    </citation>
    <scope>NUCLEOTIDE SEQUENCE [LARGE SCALE GENOMIC DNA]</scope>
    <source>
        <strain evidence="2">zdho120</strain>
    </source>
</reference>
<dbReference type="AlphaFoldDB" id="A0A225WVN4"/>
<protein>
    <submittedName>
        <fullName evidence="1">Uncharacterized protein</fullName>
    </submittedName>
</protein>
<dbReference type="EMBL" id="NBNE01000199">
    <property type="protein sequence ID" value="OWZ21676.1"/>
    <property type="molecule type" value="Genomic_DNA"/>
</dbReference>
<accession>A0A225WVN4</accession>
<keyword evidence="2" id="KW-1185">Reference proteome</keyword>
<comment type="caution">
    <text evidence="1">The sequence shown here is derived from an EMBL/GenBank/DDBJ whole genome shotgun (WGS) entry which is preliminary data.</text>
</comment>
<evidence type="ECO:0000313" key="2">
    <source>
        <dbReference type="Proteomes" id="UP000198211"/>
    </source>
</evidence>